<name>A0A1H9HA49_9SPIR</name>
<sequence length="3467" mass="395304">MKKSLITLIAIFLVSNVSLNCYEYKSSNNFKPGHAAWLCGDENNETYWQLRENQTEGFITISGEVEKKSKIFIQGELSSGSKIQLYTDGGNGKKAISGSVKYGPFEGAIEFEIPDSIRAGKEIQIVVSGDKASESKIYEVKIETATDTEEWGKIKPYSYTINIEENINLKADRLWDGRLENAWFEPNWYIPWDISGNSKENRGEQIFGTYTGYPSKEAEIIWNLDGEYEISTVKAYLINSWRCVRFEYEENGEWKQIADLGPYGQKNNSWQRSDVYGIYTSKIRITFPNGWEQARFLSEIEIWGNRKNVQEVEGSGSKQLYGTYDDEKETYWYIFDTSKKDLEIEVTYNGLKEKTPYAQINNKTLLVKNETIINGNNVIVYSIDREELRTGKQFLSIKDTNVETVIIRDYKDDGIVEINDDADIERILVIYEDGNTEIIEGNGKKLSSIDLKKYKDCQKHYFGSLCRDKGVSVELYRPLTEDEQWNGCIIGMIGDSQTNVNASGYGLSRADRVFWTPVSNVDFYRLKGKLKISAENKGRKTEYEYIVKGGKKQKGGYLTQNETLEYTSSDNWLLTGKVYDKASKVYINGKLIEKESNGTFSKSVELSEGYQCITVEAVNNGNTVGYWTKEIYRYNKDGIIISLNGDENGVITRENEYKLTGNILNCLDAKVTVNGQNANIENGKFEYIVKLEEGNNKVIVKAEDAYLRTKEIELIIVKDTKVPVVEIEYPENGAYISSSTIVLSIKADEKDYWYSLNGEEAEYCSNENYKKEIQLSDGFYNWTLTVKDSAGNKTQDIEIKFCIDVTSPQAFKIIPDRETTSENWRNDGTLTVQFETSDETSGIKKYEYTWGNPDWIECSSPLSFSELIDGKHTLYIRAVDNADNTTLSVLDVYTDITNPVNLEVSASIEERKWTNVSSFALYTVAEDSTSGIQKYTITVDNEKERIWNSGDELSIKEDGIHQIEVKAYDKAGNSVSSIVEYYIDATKPESFEVSFNVNGWTNNVTPEAVFETVDNCSGLDHYEISTNNGQWETITSPYVYPILVDGIHTSKFRAYDKAGNYTETINYELKIDTIPPKSVKNYRLIPGNCTMEGKWESDDDDIIAYHLKWKENDSIQDITTSETSYKKNGLINGTSVKMTIQAEDKAHNVGPVVETSLALTGVAIVPLRDNDATLVEYNNIKMAIPPMSPDSNIKGVMIKELDSPTLQEKSVNPIISPIYSFTTLVDKDGNGELTETEHTSFKDEVLVLVSYDDSIVPNGFPEANLEVYYYDDLWGRWFRTEKAGIDIEQNIIIFATNHFTNFSIQPTLLEDLSPEELKKAGHAYGNSESKTGDISVSPESGTMLTEATEFVIHGKNGFEFPIKRIYDTQTARLDGPSLQTQLTLGMNFNGNVGTTILKQLKGAGASLVTSTLMSSLKNYYIRNGDYNLAMGAGWRLSLPYVMADNNNVLVRLPNGSYYSTNQMDEISSNNTFAISHNLVLENHIGDDFTLSVKLRKTILKDLVSSINSQSLSGTTGALTEIFNSIVTFMGQGSVTSKVNAASNLIDWVIEESTLTMKDGLQYKFGPLGYITEISDPSRTNVIKFEYEGLKIKKIIDPNGNEILFEYNELSFLRPYITKISAKAYNGEDRTWLYSYETDKILNLVANSLFCVLPQLKTVTDPENRITEYEVDYSDSNVLVSGGGSVKLNIVLAILDIWQPVSAVKDLLGVYSLTLTARFGIEWPQFITKIKAPEKGVQTVEYSILDLSVFKVEPADYFLSLLPTAVKFSFDYYQKLIAKSVTIQNGLLSRKTNYNYTFEGYGSQHLVTNSIIDDGNQTIINTYYVQSKKYYRYTCIDDNVTEVFKSPTLMTEDSNYEKAYYTHLKSKNVDTRYGGDYEETDYIWDGNNRLKSESTKRGLITDKKEYQYDNWGNIISEKETQTSRFGTIQKTILSQYFNTSSPSIRGFPDGIETTETQVVSGLRNLLIAQSVNDGYLTVYTGNVYDKYGRKKWSGIYTDESKWAATSLEYYPVTGKTPLTDGLIKKLTSQVNQVTDYTYETFANSNTLITTATVLLPVVEESIITTKRIVTKNGTNILTGLLTFSEDGNGNITEYEYDKLGRQVKIKHPGNIYESIVYDDKNHIISVYKDGNKNPAEKYVYDELNNLISNTKYNYVEEPSSITISLGYDKYNNLISITDQNGNITKYDYDSCSRLIKQTNPDNSYVSISYDDPNAIKTTRDENGNVVEEYMNFFGLPERKDTYNNGRAIIEKTIFDGNGRPVKIQDGIGQITEISYSVFGKEKLRKLPSFIGENGNPINPFIRIDYDERGLEKRIQKGDGNNILIIENEYDGLGRKKKVTEEFENQKRIIKYEYDNNENVVKETDEEGYSKQYQYTERNKVKIQIDSLGNKTEYEYDRDDNVVRMTDAEGETVIYIYNGFKRLIKADLPAVPGNSESVNVKITYDNRGNVLTLKNYDGKLTTWKYDSRNRKLSEVISGDNAESIRNSWTYDKVGNVLKETIGDSVTENIYDNLNRIVKRYFPDGQKEKYTYDDISRVIKKEDSIGISTFEFNSLNKITKSVDGLNNVIIHYYDVFGNEIKTVYENNTNGSGDQIWVRKADAWNQIIEESNNHNQKWTYTYDKRGLLITQTDPSGTIIKSIYDGNGNKIEEIRKNNNRTETKSYTYDKVGFMYQATDNGIVSKINYNNSIYVPNAWGLITDYETIVDGKSLKTKFSYDQFQNNTSIIYPNNKIVKWSYNGLGQVTDIGDNQNSTRYASSGTYNSSNYPVSITAGNGTKRNYEWNKRNNLLTGYDWGIPEKTKIILDWDDRGNIISEKTKKTSKEYGYDTLNRLVNERTNVLIEQKGSKEFTPGYTEDDVTGSNILSFGNKNIKFDYFASSIGYSLNGKKKINSIQITGKSDRLNEKYIEIYVSNSGNEDDWTRVNSETLGFAKTGTGLKIMFKNYIETSFIKIHSTWDERDEFYLPKNMSEISGNIADIVEVYYLADGKENRWAYDAKGNRISTTEYIGSSSIKYDIEYYPNCDLLKKYNEWYFNYDANGNLIQRGKNASFTNGKYDYSTTSGEIWEYEYDLSNRLIKVLYSENGTDTLISKASYIYDYRGLCVEKKTDDIREFKEYTGDGKLIYIEETGDSTCYIYRNDNIFAEIRNENNSENIYYHHINHLGTTQVITDENGSIVWEAEFEAFGSTLSKNGTKMFTVSYTGKLYDEDIGMYYFNARWYDSDLGRFITQDPIRDGLNWWNYCNGNPLLYVDYYGLENIDFRIPFEMHNLFYTSDNLGNSDSITIGEQGCYLMGTTMAELNLQLENPFSMKINWNIPSTINNNKQYGTNDSIFGTTDNDKHVMDGKKFADKYNLEFDWWTREKNNGDLGKKIDYYDSLDTKYAVLGKVAYNKNNPNTENHWVGIVGSSKIIDDTGIKYVQIQGTSKYDNLQSRPNFWKEIDGKYYIPTTKISIIHLFSQKPLPSKRYSGE</sequence>
<dbReference type="InterPro" id="IPR006530">
    <property type="entry name" value="YD"/>
</dbReference>
<dbReference type="InterPro" id="IPR013783">
    <property type="entry name" value="Ig-like_fold"/>
</dbReference>
<dbReference type="Pfam" id="PF05593">
    <property type="entry name" value="RHS_repeat"/>
    <property type="match status" value="2"/>
</dbReference>
<proteinExistence type="predicted"/>
<keyword evidence="1" id="KW-0677">Repeat</keyword>
<dbReference type="Pfam" id="PF09136">
    <property type="entry name" value="Glucodextran_B"/>
    <property type="match status" value="1"/>
</dbReference>
<dbReference type="PANTHER" id="PTHR32305:SF15">
    <property type="entry name" value="PROTEIN RHSA-RELATED"/>
    <property type="match status" value="1"/>
</dbReference>
<organism evidence="3 4">
    <name type="scientific">Treponema bryantii</name>
    <dbReference type="NCBI Taxonomy" id="163"/>
    <lineage>
        <taxon>Bacteria</taxon>
        <taxon>Pseudomonadati</taxon>
        <taxon>Spirochaetota</taxon>
        <taxon>Spirochaetia</taxon>
        <taxon>Spirochaetales</taxon>
        <taxon>Treponemataceae</taxon>
        <taxon>Treponema</taxon>
    </lineage>
</organism>
<dbReference type="OrthoDB" id="353304at2"/>
<evidence type="ECO:0000313" key="4">
    <source>
        <dbReference type="Proteomes" id="UP000182360"/>
    </source>
</evidence>
<dbReference type="InterPro" id="IPR031325">
    <property type="entry name" value="RHS_repeat"/>
</dbReference>
<dbReference type="InterPro" id="IPR050708">
    <property type="entry name" value="T6SS_VgrG/RHS"/>
</dbReference>
<reference evidence="3 4" key="1">
    <citation type="submission" date="2016-10" db="EMBL/GenBank/DDBJ databases">
        <authorList>
            <person name="de Groot N.N."/>
        </authorList>
    </citation>
    <scope>NUCLEOTIDE SEQUENCE [LARGE SCALE GENOMIC DNA]</scope>
    <source>
        <strain evidence="3 4">B25</strain>
    </source>
</reference>
<dbReference type="Gene3D" id="2.180.10.10">
    <property type="entry name" value="RHS repeat-associated core"/>
    <property type="match status" value="5"/>
</dbReference>
<evidence type="ECO:0000313" key="3">
    <source>
        <dbReference type="EMBL" id="SEQ59156.1"/>
    </source>
</evidence>
<dbReference type="Gene3D" id="2.60.40.10">
    <property type="entry name" value="Immunoglobulins"/>
    <property type="match status" value="3"/>
</dbReference>
<dbReference type="NCBIfam" id="TIGR03696">
    <property type="entry name" value="Rhs_assc_core"/>
    <property type="match status" value="1"/>
</dbReference>
<dbReference type="NCBIfam" id="TIGR01643">
    <property type="entry name" value="YD_repeat_2x"/>
    <property type="match status" value="3"/>
</dbReference>
<dbReference type="InterPro" id="IPR022385">
    <property type="entry name" value="Rhs_assc_core"/>
</dbReference>
<protein>
    <submittedName>
        <fullName evidence="3">RHS repeat-associated core domain-containing protein</fullName>
    </submittedName>
</protein>
<keyword evidence="4" id="KW-1185">Reference proteome</keyword>
<gene>
    <name evidence="3" type="ORF">SAMN04487977_106107</name>
</gene>
<feature type="domain" description="Teneurin-like YD-shell" evidence="2">
    <location>
        <begin position="2976"/>
        <end position="3228"/>
    </location>
</feature>
<evidence type="ECO:0000256" key="1">
    <source>
        <dbReference type="ARBA" id="ARBA00022737"/>
    </source>
</evidence>
<evidence type="ECO:0000259" key="2">
    <source>
        <dbReference type="Pfam" id="PF25023"/>
    </source>
</evidence>
<dbReference type="PANTHER" id="PTHR32305">
    <property type="match status" value="1"/>
</dbReference>
<accession>A0A1H9HA49</accession>
<dbReference type="InterPro" id="IPR056823">
    <property type="entry name" value="TEN-like_YD-shell"/>
</dbReference>
<dbReference type="EMBL" id="FOFU01000006">
    <property type="protein sequence ID" value="SEQ59156.1"/>
    <property type="molecule type" value="Genomic_DNA"/>
</dbReference>
<dbReference type="Proteomes" id="UP000182360">
    <property type="component" value="Unassembled WGS sequence"/>
</dbReference>
<dbReference type="RefSeq" id="WP_074644187.1">
    <property type="nucleotide sequence ID" value="NZ_FOFU01000006.1"/>
</dbReference>
<dbReference type="Pfam" id="PF25023">
    <property type="entry name" value="TEN_YD-shell"/>
    <property type="match status" value="1"/>
</dbReference>